<evidence type="ECO:0000259" key="1">
    <source>
        <dbReference type="Pfam" id="PF02589"/>
    </source>
</evidence>
<name>A0A644T9L3_9ZZZZ</name>
<dbReference type="PIRSF" id="PIRSF020269">
    <property type="entry name" value="DUF1121"/>
    <property type="match status" value="1"/>
</dbReference>
<protein>
    <recommendedName>
        <fullName evidence="1">LUD domain-containing protein</fullName>
    </recommendedName>
</protein>
<reference evidence="2" key="1">
    <citation type="submission" date="2019-08" db="EMBL/GenBank/DDBJ databases">
        <authorList>
            <person name="Kucharzyk K."/>
            <person name="Murdoch R.W."/>
            <person name="Higgins S."/>
            <person name="Loffler F."/>
        </authorList>
    </citation>
    <scope>NUCLEOTIDE SEQUENCE</scope>
</reference>
<sequence length="213" mass="23198">MSQFIAWHNETLGNKVVKALEKNNFTAAYFPKRDDAVKHILDMIPNTAAVGVGGSWTVQELGLVSELESRGNTVFDHNKPGLSRDEVLALRHKQLSSDVFLTSTNAITLDGKLVNVDGAGNRVAAMIFGPKKTIVIVGANKIVKDTAEGEERIKLYAAPINNKRLGNNNPCTVTGECMDCQAPSRICNVTTIMHKKPFVSDIHIVIIGEKLGF</sequence>
<gene>
    <name evidence="2" type="ORF">SDC9_09161</name>
</gene>
<dbReference type="InterPro" id="IPR009501">
    <property type="entry name" value="UCP020269"/>
</dbReference>
<dbReference type="PANTHER" id="PTHR36179:SF2">
    <property type="entry name" value="LUD DOMAIN-CONTAINING PROTEIN"/>
    <property type="match status" value="1"/>
</dbReference>
<dbReference type="InterPro" id="IPR037171">
    <property type="entry name" value="NagB/RpiA_transferase-like"/>
</dbReference>
<dbReference type="EMBL" id="VSSQ01000021">
    <property type="protein sequence ID" value="MPL63524.1"/>
    <property type="molecule type" value="Genomic_DNA"/>
</dbReference>
<organism evidence="2">
    <name type="scientific">bioreactor metagenome</name>
    <dbReference type="NCBI Taxonomy" id="1076179"/>
    <lineage>
        <taxon>unclassified sequences</taxon>
        <taxon>metagenomes</taxon>
        <taxon>ecological metagenomes</taxon>
    </lineage>
</organism>
<dbReference type="Pfam" id="PF02589">
    <property type="entry name" value="LUD_dom"/>
    <property type="match status" value="1"/>
</dbReference>
<dbReference type="AlphaFoldDB" id="A0A644T9L3"/>
<feature type="domain" description="LUD" evidence="1">
    <location>
        <begin position="15"/>
        <end position="207"/>
    </location>
</feature>
<dbReference type="PANTHER" id="PTHR36179">
    <property type="entry name" value="LUD_DOM DOMAIN-CONTAINING PROTEIN"/>
    <property type="match status" value="1"/>
</dbReference>
<evidence type="ECO:0000313" key="2">
    <source>
        <dbReference type="EMBL" id="MPL63524.1"/>
    </source>
</evidence>
<proteinExistence type="predicted"/>
<dbReference type="SUPFAM" id="SSF100950">
    <property type="entry name" value="NagB/RpiA/CoA transferase-like"/>
    <property type="match status" value="1"/>
</dbReference>
<dbReference type="InterPro" id="IPR003741">
    <property type="entry name" value="LUD_dom"/>
</dbReference>
<accession>A0A644T9L3</accession>
<comment type="caution">
    <text evidence="2">The sequence shown here is derived from an EMBL/GenBank/DDBJ whole genome shotgun (WGS) entry which is preliminary data.</text>
</comment>